<dbReference type="GO" id="GO:0008168">
    <property type="term" value="F:methyltransferase activity"/>
    <property type="evidence" value="ECO:0007669"/>
    <property type="project" value="UniProtKB-KW"/>
</dbReference>
<dbReference type="GO" id="GO:0005524">
    <property type="term" value="F:ATP binding"/>
    <property type="evidence" value="ECO:0007669"/>
    <property type="project" value="UniProtKB-KW"/>
</dbReference>
<keyword evidence="6 9" id="KW-0694">RNA-binding</keyword>
<dbReference type="InterPro" id="IPR046885">
    <property type="entry name" value="MnmA-like_C"/>
</dbReference>
<keyword evidence="9" id="KW-0963">Cytoplasm</keyword>
<dbReference type="CDD" id="cd01998">
    <property type="entry name" value="MnmA_TRMU-like"/>
    <property type="match status" value="1"/>
</dbReference>
<feature type="region of interest" description="Interaction with tRNA" evidence="9">
    <location>
        <begin position="314"/>
        <end position="315"/>
    </location>
</feature>
<keyword evidence="12" id="KW-0489">Methyltransferase</keyword>
<evidence type="ECO:0000256" key="2">
    <source>
        <dbReference type="ARBA" id="ARBA00022679"/>
    </source>
</evidence>
<evidence type="ECO:0000313" key="12">
    <source>
        <dbReference type="EMBL" id="SEA15384.1"/>
    </source>
</evidence>
<feature type="domain" description="tRNA-specific 2-thiouridylase MnmA-like C-terminal" evidence="10">
    <location>
        <begin position="290"/>
        <end position="363"/>
    </location>
</feature>
<dbReference type="HAMAP" id="MF_00144">
    <property type="entry name" value="tRNA_thiouridyl_MnmA"/>
    <property type="match status" value="1"/>
</dbReference>
<dbReference type="GO" id="GO:0103016">
    <property type="term" value="F:tRNA-uridine 2-sulfurtransferase activity"/>
    <property type="evidence" value="ECO:0007669"/>
    <property type="project" value="UniProtKB-EC"/>
</dbReference>
<name>A0A1H3YWH3_9BACT</name>
<dbReference type="EC" id="2.8.1.13" evidence="9"/>
<dbReference type="GO" id="GO:0032259">
    <property type="term" value="P:methylation"/>
    <property type="evidence" value="ECO:0007669"/>
    <property type="project" value="UniProtKB-KW"/>
</dbReference>
<dbReference type="PANTHER" id="PTHR11933">
    <property type="entry name" value="TRNA 5-METHYLAMINOMETHYL-2-THIOURIDYLATE -METHYLTRANSFERASE"/>
    <property type="match status" value="1"/>
</dbReference>
<dbReference type="RefSeq" id="WP_139167490.1">
    <property type="nucleotide sequence ID" value="NZ_FNQN01000003.1"/>
</dbReference>
<dbReference type="Pfam" id="PF20259">
    <property type="entry name" value="tRNA_Me_trans_M"/>
    <property type="match status" value="1"/>
</dbReference>
<dbReference type="OrthoDB" id="9800696at2"/>
<evidence type="ECO:0000256" key="1">
    <source>
        <dbReference type="ARBA" id="ARBA00022555"/>
    </source>
</evidence>
<dbReference type="Pfam" id="PF20258">
    <property type="entry name" value="tRNA_Me_trans_C"/>
    <property type="match status" value="1"/>
</dbReference>
<dbReference type="InterPro" id="IPR004506">
    <property type="entry name" value="MnmA-like"/>
</dbReference>
<evidence type="ECO:0000256" key="7">
    <source>
        <dbReference type="ARBA" id="ARBA00023157"/>
    </source>
</evidence>
<feature type="region of interest" description="Interaction with tRNA" evidence="9">
    <location>
        <begin position="159"/>
        <end position="161"/>
    </location>
</feature>
<dbReference type="InterPro" id="IPR014729">
    <property type="entry name" value="Rossmann-like_a/b/a_fold"/>
</dbReference>
<evidence type="ECO:0000313" key="13">
    <source>
        <dbReference type="Proteomes" id="UP000199409"/>
    </source>
</evidence>
<evidence type="ECO:0000256" key="4">
    <source>
        <dbReference type="ARBA" id="ARBA00022741"/>
    </source>
</evidence>
<comment type="catalytic activity">
    <reaction evidence="8 9">
        <text>S-sulfanyl-L-cysteinyl-[protein] + uridine(34) in tRNA + AH2 + ATP = 2-thiouridine(34) in tRNA + L-cysteinyl-[protein] + A + AMP + diphosphate + H(+)</text>
        <dbReference type="Rhea" id="RHEA:47032"/>
        <dbReference type="Rhea" id="RHEA-COMP:10131"/>
        <dbReference type="Rhea" id="RHEA-COMP:11726"/>
        <dbReference type="Rhea" id="RHEA-COMP:11727"/>
        <dbReference type="Rhea" id="RHEA-COMP:11728"/>
        <dbReference type="ChEBI" id="CHEBI:13193"/>
        <dbReference type="ChEBI" id="CHEBI:15378"/>
        <dbReference type="ChEBI" id="CHEBI:17499"/>
        <dbReference type="ChEBI" id="CHEBI:29950"/>
        <dbReference type="ChEBI" id="CHEBI:30616"/>
        <dbReference type="ChEBI" id="CHEBI:33019"/>
        <dbReference type="ChEBI" id="CHEBI:61963"/>
        <dbReference type="ChEBI" id="CHEBI:65315"/>
        <dbReference type="ChEBI" id="CHEBI:87170"/>
        <dbReference type="ChEBI" id="CHEBI:456215"/>
        <dbReference type="EC" id="2.8.1.13"/>
    </reaction>
</comment>
<evidence type="ECO:0000259" key="10">
    <source>
        <dbReference type="Pfam" id="PF20258"/>
    </source>
</evidence>
<protein>
    <recommendedName>
        <fullName evidence="9">tRNA-specific 2-thiouridylase MnmA</fullName>
        <ecNumber evidence="9">2.8.1.13</ecNumber>
    </recommendedName>
</protein>
<dbReference type="STRING" id="37625.SAMN05660420_01403"/>
<sequence>MWNPFFLDEDFVKRKVVVAMSGGVDSSVTAALLQEQGYEVIGLTMHHWDACAQEATAEMCQSNTAVAKAQKIAEHLQIPFYSVNFETDFRQQIINRFCADYLSGKTPNPCAVCNKKIKFGLLLEKAIELGADFLATGHYVSLVDADGRLFISKGADRNKDQSYFLFSLNQQQLSHCLFPLGELNKDDVRQHAARFGLQIPKTEESQDICFIPDGDYVKFLQQEEGFETLSGDIVHVSGDVLGKHQGTYRYTIGQRKGLGIGWKEPLYVVAIDASKQQVIVGEKEHLSCPEMTVEQCCWAIAEPKETFSTTCRIRYRHTEVPVTVEPCGHGVVKVVFATPQDGVTPGQAAVFYADDRVIGGGWIQ</sequence>
<feature type="site" description="Interaction with tRNA" evidence="9">
    <location>
        <position position="347"/>
    </location>
</feature>
<feature type="active site" description="Cysteine persulfide intermediate" evidence="9">
    <location>
        <position position="209"/>
    </location>
</feature>
<dbReference type="InterPro" id="IPR046884">
    <property type="entry name" value="MnmA-like_central"/>
</dbReference>
<organism evidence="12 13">
    <name type="scientific">Desulfuromusa kysingii</name>
    <dbReference type="NCBI Taxonomy" id="37625"/>
    <lineage>
        <taxon>Bacteria</taxon>
        <taxon>Pseudomonadati</taxon>
        <taxon>Thermodesulfobacteriota</taxon>
        <taxon>Desulfuromonadia</taxon>
        <taxon>Desulfuromonadales</taxon>
        <taxon>Geopsychrobacteraceae</taxon>
        <taxon>Desulfuromusa</taxon>
    </lineage>
</organism>
<keyword evidence="2 9" id="KW-0808">Transferase</keyword>
<reference evidence="12 13" key="1">
    <citation type="submission" date="2016-10" db="EMBL/GenBank/DDBJ databases">
        <authorList>
            <person name="de Groot N.N."/>
        </authorList>
    </citation>
    <scope>NUCLEOTIDE SEQUENCE [LARGE SCALE GENOMIC DNA]</scope>
    <source>
        <strain evidence="12 13">DSM 7343</strain>
    </source>
</reference>
<keyword evidence="5 9" id="KW-0067">ATP-binding</keyword>
<dbReference type="InterPro" id="IPR023382">
    <property type="entry name" value="MnmA-like_central_sf"/>
</dbReference>
<evidence type="ECO:0000256" key="9">
    <source>
        <dbReference type="HAMAP-Rule" id="MF_00144"/>
    </source>
</evidence>
<keyword evidence="7" id="KW-1015">Disulfide bond</keyword>
<evidence type="ECO:0000256" key="5">
    <source>
        <dbReference type="ARBA" id="ARBA00022840"/>
    </source>
</evidence>
<dbReference type="SUPFAM" id="SSF52402">
    <property type="entry name" value="Adenine nucleotide alpha hydrolases-like"/>
    <property type="match status" value="1"/>
</dbReference>
<gene>
    <name evidence="9" type="primary">mnmA</name>
    <name evidence="12" type="ORF">SAMN05660420_01403</name>
</gene>
<keyword evidence="4 9" id="KW-0547">Nucleotide-binding</keyword>
<dbReference type="AlphaFoldDB" id="A0A1H3YWH3"/>
<feature type="binding site" evidence="9">
    <location>
        <begin position="19"/>
        <end position="26"/>
    </location>
    <ligand>
        <name>ATP</name>
        <dbReference type="ChEBI" id="CHEBI:30616"/>
    </ligand>
</feature>
<dbReference type="GO" id="GO:0002143">
    <property type="term" value="P:tRNA wobble position uridine thiolation"/>
    <property type="evidence" value="ECO:0007669"/>
    <property type="project" value="TreeGrafter"/>
</dbReference>
<dbReference type="Gene3D" id="3.40.50.620">
    <property type="entry name" value="HUPs"/>
    <property type="match status" value="1"/>
</dbReference>
<feature type="active site" description="Nucleophile" evidence="9">
    <location>
        <position position="113"/>
    </location>
</feature>
<dbReference type="EMBL" id="FNQN01000003">
    <property type="protein sequence ID" value="SEA15384.1"/>
    <property type="molecule type" value="Genomic_DNA"/>
</dbReference>
<evidence type="ECO:0000256" key="8">
    <source>
        <dbReference type="ARBA" id="ARBA00051542"/>
    </source>
</evidence>
<accession>A0A1H3YWH3</accession>
<dbReference type="FunFam" id="2.30.30.280:FF:000001">
    <property type="entry name" value="tRNA-specific 2-thiouridylase MnmA"/>
    <property type="match status" value="1"/>
</dbReference>
<evidence type="ECO:0000256" key="3">
    <source>
        <dbReference type="ARBA" id="ARBA00022694"/>
    </source>
</evidence>
<evidence type="ECO:0000259" key="11">
    <source>
        <dbReference type="Pfam" id="PF20259"/>
    </source>
</evidence>
<dbReference type="Pfam" id="PF03054">
    <property type="entry name" value="tRNA_Me_trans"/>
    <property type="match status" value="1"/>
</dbReference>
<keyword evidence="1 9" id="KW-0820">tRNA-binding</keyword>
<feature type="domain" description="tRNA-specific 2-thiouridylase MnmA-like central" evidence="11">
    <location>
        <begin position="218"/>
        <end position="282"/>
    </location>
</feature>
<dbReference type="PANTHER" id="PTHR11933:SF5">
    <property type="entry name" value="MITOCHONDRIAL TRNA-SPECIFIC 2-THIOURIDYLASE 1"/>
    <property type="match status" value="1"/>
</dbReference>
<comment type="caution">
    <text evidence="9">Lacks conserved residue(s) required for the propagation of feature annotation.</text>
</comment>
<dbReference type="Gene3D" id="2.40.30.10">
    <property type="entry name" value="Translation factors"/>
    <property type="match status" value="1"/>
</dbReference>
<evidence type="ECO:0000256" key="6">
    <source>
        <dbReference type="ARBA" id="ARBA00022884"/>
    </source>
</evidence>
<dbReference type="Gene3D" id="2.30.30.280">
    <property type="entry name" value="Adenine nucleotide alpha hydrolases-like domains"/>
    <property type="match status" value="1"/>
</dbReference>
<feature type="site" description="Interaction with tRNA" evidence="9">
    <location>
        <position position="138"/>
    </location>
</feature>
<dbReference type="GO" id="GO:0005737">
    <property type="term" value="C:cytoplasm"/>
    <property type="evidence" value="ECO:0007669"/>
    <property type="project" value="UniProtKB-SubCell"/>
</dbReference>
<dbReference type="FunFam" id="3.40.50.620:FF:000115">
    <property type="entry name" value="tRNA-specific 2-thiouridylase MnmA"/>
    <property type="match status" value="1"/>
</dbReference>
<dbReference type="NCBIfam" id="NF001138">
    <property type="entry name" value="PRK00143.1"/>
    <property type="match status" value="1"/>
</dbReference>
<dbReference type="GO" id="GO:0000049">
    <property type="term" value="F:tRNA binding"/>
    <property type="evidence" value="ECO:0007669"/>
    <property type="project" value="UniProtKB-KW"/>
</dbReference>
<feature type="binding site" evidence="9">
    <location>
        <position position="137"/>
    </location>
    <ligand>
        <name>ATP</name>
        <dbReference type="ChEBI" id="CHEBI:30616"/>
    </ligand>
</feature>
<dbReference type="NCBIfam" id="TIGR00420">
    <property type="entry name" value="trmU"/>
    <property type="match status" value="1"/>
</dbReference>
<comment type="similarity">
    <text evidence="9">Belongs to the MnmA/TRMU family.</text>
</comment>
<feature type="binding site" evidence="9">
    <location>
        <position position="45"/>
    </location>
    <ligand>
        <name>ATP</name>
        <dbReference type="ChEBI" id="CHEBI:30616"/>
    </ligand>
</feature>
<keyword evidence="13" id="KW-1185">Reference proteome</keyword>
<proteinExistence type="inferred from homology"/>
<keyword evidence="3 9" id="KW-0819">tRNA processing</keyword>
<dbReference type="Proteomes" id="UP000199409">
    <property type="component" value="Unassembled WGS sequence"/>
</dbReference>
<comment type="subcellular location">
    <subcellularLocation>
        <location evidence="9">Cytoplasm</location>
    </subcellularLocation>
</comment>
<comment type="function">
    <text evidence="9">Catalyzes the 2-thiolation of uridine at the wobble position (U34) of tRNA, leading to the formation of s(2)U34.</text>
</comment>